<organism evidence="3 4">
    <name type="scientific">Volvox africanus</name>
    <dbReference type="NCBI Taxonomy" id="51714"/>
    <lineage>
        <taxon>Eukaryota</taxon>
        <taxon>Viridiplantae</taxon>
        <taxon>Chlorophyta</taxon>
        <taxon>core chlorophytes</taxon>
        <taxon>Chlorophyceae</taxon>
        <taxon>CS clade</taxon>
        <taxon>Chlamydomonadales</taxon>
        <taxon>Volvocaceae</taxon>
        <taxon>Volvox</taxon>
    </lineage>
</organism>
<feature type="compositionally biased region" description="Polar residues" evidence="2">
    <location>
        <begin position="97"/>
        <end position="127"/>
    </location>
</feature>
<comment type="caution">
    <text evidence="3">The sequence shown here is derived from an EMBL/GenBank/DDBJ whole genome shotgun (WGS) entry which is preliminary data.</text>
</comment>
<name>A0A8J4B4W1_9CHLO</name>
<keyword evidence="4" id="KW-1185">Reference proteome</keyword>
<feature type="compositionally biased region" description="Polar residues" evidence="2">
    <location>
        <begin position="162"/>
        <end position="173"/>
    </location>
</feature>
<keyword evidence="1" id="KW-0175">Coiled coil</keyword>
<accession>A0A8J4B4W1</accession>
<feature type="region of interest" description="Disordered" evidence="2">
    <location>
        <begin position="263"/>
        <end position="296"/>
    </location>
</feature>
<evidence type="ECO:0000313" key="4">
    <source>
        <dbReference type="Proteomes" id="UP000747399"/>
    </source>
</evidence>
<dbReference type="EMBL" id="BNCO01000016">
    <property type="protein sequence ID" value="GIL53735.1"/>
    <property type="molecule type" value="Genomic_DNA"/>
</dbReference>
<gene>
    <name evidence="3" type="ORF">Vafri_9174</name>
</gene>
<sequence length="781" mass="79394">MGHWDFSLCTLNQVRNDMMSIQGGGGSYSHFGHVHATAQYQQVSQQRSAAPHHQHGIGGGGLPVGIRGRDRPSRGSGGGSREHVGSHQRRPSRDSDAGSSASEQTTLQHQPLQHSPPNIGLPNSSDATAMGLTSPGGGSGTPKGTQRPPPPPGFGAAPQVGTLSRQPAASSNGPAPPQRPPQSLVAAARPGLGAVAPPASAVKPTAVATPPGPPTGPGVNGIVPNQHISCISTASMQQQGPVATVAGGGSVVGGPTAVSGNAVAAGPPAPGTANGPNVGSSTQLNPAAPPFRSLHGGSLEQVEGSLLAQADAGAGLKDKVSKFHTLVRQRDALDACILSELSGLVGEAERQAAAREVHRQQAAALEEARERVDALTSQLADRDGQLATARRQVDDKDAALRARDLQIQKLDQELNEVRRHSSTLERDLTTATQRADNAASKLSAVEQELGALREAYKAQTESHAMEQQQAAAAAAAAVHQQHQQQAGDPWHHHKAPHVLGHMGQPLHQLGSAGALSEGTGAPPGPPFGAIGLTGLAGPPGPGASGAAAGGLKGAGPPPPPGPGGFQMPPPLHPLFNPPPGAPGAMDAATAVQMAGFMEAANAAGGAAGLFGDRFIPPPPPGMPLPPGFHLPPHPPPPHPMAPFGALPLPTPEEIQAKILDLLPSDPADAVQWDDRMDAALDSALAPLQWVRDLAHVYGNPRGFMMAHPELFAQRQDGAFYRSPRASSTGGATAGTSGVTGRLMGMPPPPPGMGHPGPPHAHAPFVMPGLAAAGLIFGNTHY</sequence>
<feature type="compositionally biased region" description="Low complexity" evidence="2">
    <location>
        <begin position="263"/>
        <end position="279"/>
    </location>
</feature>
<feature type="compositionally biased region" description="Polar residues" evidence="2">
    <location>
        <begin position="39"/>
        <end position="48"/>
    </location>
</feature>
<feature type="compositionally biased region" description="Basic and acidic residues" evidence="2">
    <location>
        <begin position="80"/>
        <end position="96"/>
    </location>
</feature>
<dbReference type="Proteomes" id="UP000747399">
    <property type="component" value="Unassembled WGS sequence"/>
</dbReference>
<evidence type="ECO:0000256" key="1">
    <source>
        <dbReference type="SAM" id="Coils"/>
    </source>
</evidence>
<feature type="coiled-coil region" evidence="1">
    <location>
        <begin position="348"/>
        <end position="462"/>
    </location>
</feature>
<evidence type="ECO:0000256" key="2">
    <source>
        <dbReference type="SAM" id="MobiDB-lite"/>
    </source>
</evidence>
<feature type="region of interest" description="Disordered" evidence="2">
    <location>
        <begin position="196"/>
        <end position="216"/>
    </location>
</feature>
<feature type="compositionally biased region" description="Pro residues" evidence="2">
    <location>
        <begin position="555"/>
        <end position="581"/>
    </location>
</feature>
<dbReference type="AlphaFoldDB" id="A0A8J4B4W1"/>
<feature type="compositionally biased region" description="Low complexity" evidence="2">
    <location>
        <begin position="196"/>
        <end position="209"/>
    </location>
</feature>
<protein>
    <submittedName>
        <fullName evidence="3">Uncharacterized protein</fullName>
    </submittedName>
</protein>
<reference evidence="3" key="1">
    <citation type="journal article" date="2021" name="Proc. Natl. Acad. Sci. U.S.A.">
        <title>Three genomes in the algal genus Volvox reveal the fate of a haploid sex-determining region after a transition to homothallism.</title>
        <authorList>
            <person name="Yamamoto K."/>
            <person name="Hamaji T."/>
            <person name="Kawai-Toyooka H."/>
            <person name="Matsuzaki R."/>
            <person name="Takahashi F."/>
            <person name="Nishimura Y."/>
            <person name="Kawachi M."/>
            <person name="Noguchi H."/>
            <person name="Minakuchi Y."/>
            <person name="Umen J.G."/>
            <person name="Toyoda A."/>
            <person name="Nozaki H."/>
        </authorList>
    </citation>
    <scope>NUCLEOTIDE SEQUENCE</scope>
    <source>
        <strain evidence="3">NIES-3780</strain>
    </source>
</reference>
<feature type="region of interest" description="Disordered" evidence="2">
    <location>
        <begin position="508"/>
        <end position="583"/>
    </location>
</feature>
<proteinExistence type="predicted"/>
<evidence type="ECO:0000313" key="3">
    <source>
        <dbReference type="EMBL" id="GIL53735.1"/>
    </source>
</evidence>
<feature type="region of interest" description="Disordered" evidence="2">
    <location>
        <begin position="39"/>
        <end position="184"/>
    </location>
</feature>
<feature type="compositionally biased region" description="Low complexity" evidence="2">
    <location>
        <begin position="527"/>
        <end position="536"/>
    </location>
</feature>